<dbReference type="InterPro" id="IPR036259">
    <property type="entry name" value="MFS_trans_sf"/>
</dbReference>
<feature type="transmembrane region" description="Helical" evidence="7">
    <location>
        <begin position="344"/>
        <end position="369"/>
    </location>
</feature>
<feature type="transmembrane region" description="Helical" evidence="7">
    <location>
        <begin position="390"/>
        <end position="414"/>
    </location>
</feature>
<dbReference type="RefSeq" id="WP_179786618.1">
    <property type="nucleotide sequence ID" value="NZ_BAAARR010000003.1"/>
</dbReference>
<evidence type="ECO:0000256" key="3">
    <source>
        <dbReference type="ARBA" id="ARBA00022692"/>
    </source>
</evidence>
<reference evidence="8 9" key="1">
    <citation type="submission" date="2020-07" db="EMBL/GenBank/DDBJ databases">
        <title>Sequencing the genomes of 1000 actinobacteria strains.</title>
        <authorList>
            <person name="Klenk H.-P."/>
        </authorList>
    </citation>
    <scope>NUCLEOTIDE SEQUENCE [LARGE SCALE GENOMIC DNA]</scope>
    <source>
        <strain evidence="8 9">DSM 18448</strain>
    </source>
</reference>
<sequence>MSTTQTPTDSPTDSPEGTTPTTRGRLGGRWIDRWEPEDAAFWQRTGRRVATRNLLVSVFAEHLAFSVWLVWSVTVVALPAAGFAFSVDQLFWLVALPSLVGSILRLPYTFAVPRFGGRNWTVVSALLLLVPTVAMTLAVSDPATPYWVFLLVAAAAGFGGGNFASSMTNISFFFPERTKGLGLGLNAAGGNLGTSTVQFLVPVVLAAGAGTLAYAGLMWVPLIVVSAVLAWFCMDNLTVSKAPIRGQLAAAKRPHTWVMSLLYIGTFGSFIGYSAAYPLLAKTVFPDSGATKYAFLGALVGSLVRPVGGWLADRWGGARVTCAVFAAMVAGMAVLLAAVNSGSLGLFVTAFAVLFVASGVGNGSTYRMVPAIFARQGERDERAGVAGARRAALTEAGAAVGIISAVGAFGGFLIPRAYGASLGATGSVATAVLAYAAFYALCLGVTWWCYLRRQLLVARMPSLAEAAV</sequence>
<feature type="transmembrane region" description="Helical" evidence="7">
    <location>
        <begin position="293"/>
        <end position="311"/>
    </location>
</feature>
<dbReference type="Pfam" id="PF07690">
    <property type="entry name" value="MFS_1"/>
    <property type="match status" value="1"/>
</dbReference>
<accession>A0A852ZAI4</accession>
<dbReference type="SUPFAM" id="SSF103473">
    <property type="entry name" value="MFS general substrate transporter"/>
    <property type="match status" value="1"/>
</dbReference>
<feature type="transmembrane region" description="Helical" evidence="7">
    <location>
        <begin position="255"/>
        <end position="273"/>
    </location>
</feature>
<comment type="similarity">
    <text evidence="2">Belongs to the major facilitator superfamily. Nitrate/nitrite porter (TC 2.A.1.8) family.</text>
</comment>
<dbReference type="EMBL" id="JACBZH010000001">
    <property type="protein sequence ID" value="NYH88768.1"/>
    <property type="molecule type" value="Genomic_DNA"/>
</dbReference>
<proteinExistence type="inferred from homology"/>
<protein>
    <submittedName>
        <fullName evidence="8">NNP family nitrate/nitrite transporter-like MFS transporter</fullName>
    </submittedName>
</protein>
<evidence type="ECO:0000313" key="8">
    <source>
        <dbReference type="EMBL" id="NYH88768.1"/>
    </source>
</evidence>
<feature type="compositionally biased region" description="Low complexity" evidence="6">
    <location>
        <begin position="1"/>
        <end position="24"/>
    </location>
</feature>
<evidence type="ECO:0000313" key="9">
    <source>
        <dbReference type="Proteomes" id="UP000579605"/>
    </source>
</evidence>
<dbReference type="CDD" id="cd17341">
    <property type="entry name" value="MFS_NRT2_like"/>
    <property type="match status" value="1"/>
</dbReference>
<gene>
    <name evidence="8" type="ORF">F4554_001406</name>
</gene>
<dbReference type="GO" id="GO:0016020">
    <property type="term" value="C:membrane"/>
    <property type="evidence" value="ECO:0007669"/>
    <property type="project" value="UniProtKB-SubCell"/>
</dbReference>
<keyword evidence="5 7" id="KW-0472">Membrane</keyword>
<keyword evidence="4 7" id="KW-1133">Transmembrane helix</keyword>
<feature type="transmembrane region" description="Helical" evidence="7">
    <location>
        <begin position="90"/>
        <end position="108"/>
    </location>
</feature>
<feature type="transmembrane region" description="Helical" evidence="7">
    <location>
        <begin position="120"/>
        <end position="140"/>
    </location>
</feature>
<dbReference type="AlphaFoldDB" id="A0A852ZAI4"/>
<feature type="transmembrane region" description="Helical" evidence="7">
    <location>
        <begin position="426"/>
        <end position="450"/>
    </location>
</feature>
<feature type="transmembrane region" description="Helical" evidence="7">
    <location>
        <begin position="146"/>
        <end position="164"/>
    </location>
</feature>
<organism evidence="8 9">
    <name type="scientific">Actinopolymorpha rutila</name>
    <dbReference type="NCBI Taxonomy" id="446787"/>
    <lineage>
        <taxon>Bacteria</taxon>
        <taxon>Bacillati</taxon>
        <taxon>Actinomycetota</taxon>
        <taxon>Actinomycetes</taxon>
        <taxon>Propionibacteriales</taxon>
        <taxon>Actinopolymorphaceae</taxon>
        <taxon>Actinopolymorpha</taxon>
    </lineage>
</organism>
<name>A0A852ZAI4_9ACTN</name>
<dbReference type="InterPro" id="IPR044772">
    <property type="entry name" value="NO3_transporter"/>
</dbReference>
<dbReference type="InterPro" id="IPR011701">
    <property type="entry name" value="MFS"/>
</dbReference>
<keyword evidence="3 7" id="KW-0812">Transmembrane</keyword>
<evidence type="ECO:0000256" key="1">
    <source>
        <dbReference type="ARBA" id="ARBA00004141"/>
    </source>
</evidence>
<comment type="subcellular location">
    <subcellularLocation>
        <location evidence="1">Membrane</location>
        <topology evidence="1">Multi-pass membrane protein</topology>
    </subcellularLocation>
</comment>
<evidence type="ECO:0000256" key="4">
    <source>
        <dbReference type="ARBA" id="ARBA00022989"/>
    </source>
</evidence>
<keyword evidence="9" id="KW-1185">Reference proteome</keyword>
<dbReference type="PANTHER" id="PTHR23515">
    <property type="entry name" value="HIGH-AFFINITY NITRATE TRANSPORTER 2.3"/>
    <property type="match status" value="1"/>
</dbReference>
<feature type="transmembrane region" description="Helical" evidence="7">
    <location>
        <begin position="54"/>
        <end position="78"/>
    </location>
</feature>
<feature type="transmembrane region" description="Helical" evidence="7">
    <location>
        <begin position="212"/>
        <end position="234"/>
    </location>
</feature>
<feature type="transmembrane region" description="Helical" evidence="7">
    <location>
        <begin position="318"/>
        <end position="338"/>
    </location>
</feature>
<feature type="region of interest" description="Disordered" evidence="6">
    <location>
        <begin position="1"/>
        <end position="27"/>
    </location>
</feature>
<evidence type="ECO:0000256" key="7">
    <source>
        <dbReference type="SAM" id="Phobius"/>
    </source>
</evidence>
<comment type="caution">
    <text evidence="8">The sequence shown here is derived from an EMBL/GenBank/DDBJ whole genome shotgun (WGS) entry which is preliminary data.</text>
</comment>
<evidence type="ECO:0000256" key="5">
    <source>
        <dbReference type="ARBA" id="ARBA00023136"/>
    </source>
</evidence>
<feature type="transmembrane region" description="Helical" evidence="7">
    <location>
        <begin position="185"/>
        <end position="206"/>
    </location>
</feature>
<dbReference type="GO" id="GO:0015112">
    <property type="term" value="F:nitrate transmembrane transporter activity"/>
    <property type="evidence" value="ECO:0007669"/>
    <property type="project" value="InterPro"/>
</dbReference>
<dbReference type="Proteomes" id="UP000579605">
    <property type="component" value="Unassembled WGS sequence"/>
</dbReference>
<dbReference type="Gene3D" id="1.20.1250.20">
    <property type="entry name" value="MFS general substrate transporter like domains"/>
    <property type="match status" value="1"/>
</dbReference>
<evidence type="ECO:0000256" key="2">
    <source>
        <dbReference type="ARBA" id="ARBA00008432"/>
    </source>
</evidence>
<evidence type="ECO:0000256" key="6">
    <source>
        <dbReference type="SAM" id="MobiDB-lite"/>
    </source>
</evidence>